<evidence type="ECO:0000313" key="2">
    <source>
        <dbReference type="EMBL" id="AYK16107.1"/>
    </source>
</evidence>
<dbReference type="Proteomes" id="UP000053087">
    <property type="component" value="Chromosome"/>
</dbReference>
<dbReference type="InterPro" id="IPR025847">
    <property type="entry name" value="MEDS_domain"/>
</dbReference>
<evidence type="ECO:0000313" key="3">
    <source>
        <dbReference type="Proteomes" id="UP000053087"/>
    </source>
</evidence>
<feature type="domain" description="MEDS" evidence="1">
    <location>
        <begin position="21"/>
        <end position="83"/>
    </location>
</feature>
<reference evidence="2 3" key="1">
    <citation type="journal article" date="2016" name="Int. J. Syst. Evol. Microbiol.">
        <title>Methanosarcina flavescens sp. nov., a methanogenic archaeon isolated from a full-scale anaerobic digester.</title>
        <authorList>
            <person name="Kern T."/>
            <person name="Fischer M.A."/>
            <person name="Deppenmeier U."/>
            <person name="Schmitz R.A."/>
            <person name="Rother M."/>
        </authorList>
    </citation>
    <scope>NUCLEOTIDE SEQUENCE [LARGE SCALE GENOMIC DNA]</scope>
    <source>
        <strain evidence="2 3">E03.2</strain>
    </source>
</reference>
<name>A0A660HUY2_9EURY</name>
<evidence type="ECO:0000259" key="1">
    <source>
        <dbReference type="Pfam" id="PF14417"/>
    </source>
</evidence>
<protein>
    <recommendedName>
        <fullName evidence="1">MEDS domain-containing protein</fullName>
    </recommendedName>
</protein>
<keyword evidence="3" id="KW-1185">Reference proteome</keyword>
<organism evidence="2 3">
    <name type="scientific">Methanosarcina flavescens</name>
    <dbReference type="NCBI Taxonomy" id="1715806"/>
    <lineage>
        <taxon>Archaea</taxon>
        <taxon>Methanobacteriati</taxon>
        <taxon>Methanobacteriota</taxon>
        <taxon>Stenosarchaea group</taxon>
        <taxon>Methanomicrobia</taxon>
        <taxon>Methanosarcinales</taxon>
        <taxon>Methanosarcinaceae</taxon>
        <taxon>Methanosarcina</taxon>
    </lineage>
</organism>
<dbReference type="KEGG" id="mfz:AOB57_013730"/>
<dbReference type="Pfam" id="PF14417">
    <property type="entry name" value="MEDS"/>
    <property type="match status" value="1"/>
</dbReference>
<accession>A0A660HUY2</accession>
<dbReference type="EMBL" id="CP032683">
    <property type="protein sequence ID" value="AYK16107.1"/>
    <property type="molecule type" value="Genomic_DNA"/>
</dbReference>
<proteinExistence type="predicted"/>
<sequence>MSEKLRRSGIDIIGDLPWGAHFCQFYRTKDDLTEVLIPYFKAGLESNELCLWITAYPLRAEEAEEALRKAVPDFDVYLKNGQI</sequence>
<dbReference type="AlphaFoldDB" id="A0A660HUY2"/>
<gene>
    <name evidence="2" type="ORF">AOB57_013730</name>
</gene>